<dbReference type="InterPro" id="IPR002109">
    <property type="entry name" value="Glutaredoxin"/>
</dbReference>
<evidence type="ECO:0000256" key="1">
    <source>
        <dbReference type="SAM" id="MobiDB-lite"/>
    </source>
</evidence>
<reference evidence="3" key="1">
    <citation type="submission" date="2022-11" db="EMBL/GenBank/DDBJ databases">
        <title>Centuries of genome instability and evolution in soft-shell clam transmissible cancer (bioRxiv).</title>
        <authorList>
            <person name="Hart S.F.M."/>
            <person name="Yonemitsu M.A."/>
            <person name="Giersch R.M."/>
            <person name="Beal B.F."/>
            <person name="Arriagada G."/>
            <person name="Davis B.W."/>
            <person name="Ostrander E.A."/>
            <person name="Goff S.P."/>
            <person name="Metzger M.J."/>
        </authorList>
    </citation>
    <scope>NUCLEOTIDE SEQUENCE</scope>
    <source>
        <strain evidence="3">MELC-2E11</strain>
        <tissue evidence="3">Siphon/mantle</tissue>
    </source>
</reference>
<dbReference type="InterPro" id="IPR036249">
    <property type="entry name" value="Thioredoxin-like_sf"/>
</dbReference>
<protein>
    <submittedName>
        <fullName evidence="3">GRCR1-like protein</fullName>
    </submittedName>
</protein>
<dbReference type="Gene3D" id="3.40.30.10">
    <property type="entry name" value="Glutaredoxin"/>
    <property type="match status" value="1"/>
</dbReference>
<organism evidence="3 4">
    <name type="scientific">Mya arenaria</name>
    <name type="common">Soft-shell clam</name>
    <dbReference type="NCBI Taxonomy" id="6604"/>
    <lineage>
        <taxon>Eukaryota</taxon>
        <taxon>Metazoa</taxon>
        <taxon>Spiralia</taxon>
        <taxon>Lophotrochozoa</taxon>
        <taxon>Mollusca</taxon>
        <taxon>Bivalvia</taxon>
        <taxon>Autobranchia</taxon>
        <taxon>Heteroconchia</taxon>
        <taxon>Euheterodonta</taxon>
        <taxon>Imparidentia</taxon>
        <taxon>Neoheterodontei</taxon>
        <taxon>Myida</taxon>
        <taxon>Myoidea</taxon>
        <taxon>Myidae</taxon>
        <taxon>Mya</taxon>
    </lineage>
</organism>
<dbReference type="CDD" id="cd03031">
    <property type="entry name" value="GRX_GRX_like"/>
    <property type="match status" value="1"/>
</dbReference>
<accession>A0ABY7DT77</accession>
<evidence type="ECO:0000259" key="2">
    <source>
        <dbReference type="Pfam" id="PF00462"/>
    </source>
</evidence>
<evidence type="ECO:0000313" key="4">
    <source>
        <dbReference type="Proteomes" id="UP001164746"/>
    </source>
</evidence>
<dbReference type="PANTHER" id="PTHR46990">
    <property type="entry name" value="GLUTAREDOXIN DOMAIN-CONTAINING CYSTEINE-RICH PROTEIN 1"/>
    <property type="match status" value="1"/>
</dbReference>
<keyword evidence="4" id="KW-1185">Reference proteome</keyword>
<sequence length="316" mass="35733">MKVIIPAEVKSERASIALGLYLAAMAQDDSKVPGIRNSKDVLKLFKRSASEASFSALQHMERNYCKLGDVNLRPKDKNNLLPGGQIRVASLNALNSSEHDELNGDAPFAGRRDVSNRSTSKEKRIVSARGSIRGYKNRVRSGIATFHEENGYSNDTRKDEKGKIVMYTSSMMVVRQTADRCKAARHILQTHMVRYEERDLFMSAENQKELAERLGQEGVPLPQVFADGKYLGDFNDIQQMNETGELRSVFENFTKIQVRSHCDKCGGYRFLPCGFCHGSKKSLHRNEFTEEFCALRCMQCDENGLVRCDECIDQQE</sequence>
<dbReference type="Pfam" id="PF00462">
    <property type="entry name" value="Glutaredoxin"/>
    <property type="match status" value="1"/>
</dbReference>
<feature type="region of interest" description="Disordered" evidence="1">
    <location>
        <begin position="98"/>
        <end position="122"/>
    </location>
</feature>
<dbReference type="Proteomes" id="UP001164746">
    <property type="component" value="Chromosome 3"/>
</dbReference>
<dbReference type="InterPro" id="IPR042797">
    <property type="entry name" value="GRXCR1"/>
</dbReference>
<name>A0ABY7DT77_MYAAR</name>
<dbReference type="PROSITE" id="PS51354">
    <property type="entry name" value="GLUTAREDOXIN_2"/>
    <property type="match status" value="1"/>
</dbReference>
<evidence type="ECO:0000313" key="3">
    <source>
        <dbReference type="EMBL" id="WAR00922.1"/>
    </source>
</evidence>
<proteinExistence type="predicted"/>
<gene>
    <name evidence="3" type="ORF">MAR_025294</name>
</gene>
<feature type="domain" description="Glutaredoxin" evidence="2">
    <location>
        <begin position="179"/>
        <end position="230"/>
    </location>
</feature>
<dbReference type="Pfam" id="PF23733">
    <property type="entry name" value="GRXCR1-2_C"/>
    <property type="match status" value="1"/>
</dbReference>
<dbReference type="EMBL" id="CP111014">
    <property type="protein sequence ID" value="WAR00922.1"/>
    <property type="molecule type" value="Genomic_DNA"/>
</dbReference>
<feature type="compositionally biased region" description="Basic and acidic residues" evidence="1">
    <location>
        <begin position="110"/>
        <end position="122"/>
    </location>
</feature>
<dbReference type="SUPFAM" id="SSF52833">
    <property type="entry name" value="Thioredoxin-like"/>
    <property type="match status" value="1"/>
</dbReference>
<dbReference type="PANTHER" id="PTHR46990:SF1">
    <property type="entry name" value="GLUTAREDOXIN DOMAIN-CONTAINING CYSTEINE-RICH PROTEIN 1"/>
    <property type="match status" value="1"/>
</dbReference>